<keyword evidence="1" id="KW-1133">Transmembrane helix</keyword>
<name>A0A1C3KVR7_PLAOA</name>
<dbReference type="VEuPathDB" id="PlasmoDB:PocGH01_12049800"/>
<dbReference type="OrthoDB" id="444121at2759"/>
<evidence type="ECO:0000313" key="2">
    <source>
        <dbReference type="EMBL" id="SBT78294.1"/>
    </source>
</evidence>
<dbReference type="VEuPathDB" id="PlasmoDB:POWCR01_120045400"/>
<reference evidence="2 3" key="1">
    <citation type="submission" date="2016-06" db="EMBL/GenBank/DDBJ databases">
        <authorList>
            <consortium name="Pathogen Informatics"/>
        </authorList>
    </citation>
    <scope>NUCLEOTIDE SEQUENCE [LARGE SCALE GENOMIC DNA]</scope>
    <source>
        <strain evidence="2">PowCR01</strain>
    </source>
</reference>
<evidence type="ECO:0000313" key="3">
    <source>
        <dbReference type="Proteomes" id="UP000243200"/>
    </source>
</evidence>
<proteinExistence type="predicted"/>
<organism evidence="2 3">
    <name type="scientific">Plasmodium ovale</name>
    <name type="common">malaria parasite P. ovale</name>
    <dbReference type="NCBI Taxonomy" id="36330"/>
    <lineage>
        <taxon>Eukaryota</taxon>
        <taxon>Sar</taxon>
        <taxon>Alveolata</taxon>
        <taxon>Apicomplexa</taxon>
        <taxon>Aconoidasida</taxon>
        <taxon>Haemosporida</taxon>
        <taxon>Plasmodiidae</taxon>
        <taxon>Plasmodium</taxon>
        <taxon>Plasmodium (Plasmodium)</taxon>
    </lineage>
</organism>
<feature type="transmembrane region" description="Helical" evidence="1">
    <location>
        <begin position="176"/>
        <end position="194"/>
    </location>
</feature>
<keyword evidence="1" id="KW-0472">Membrane</keyword>
<accession>A0A1C3KVR7</accession>
<evidence type="ECO:0000256" key="1">
    <source>
        <dbReference type="SAM" id="Phobius"/>
    </source>
</evidence>
<dbReference type="EMBL" id="LT594516">
    <property type="protein sequence ID" value="SBT78294.1"/>
    <property type="molecule type" value="Genomic_DNA"/>
</dbReference>
<keyword evidence="1" id="KW-0812">Transmembrane</keyword>
<dbReference type="Proteomes" id="UP000243200">
    <property type="component" value="Chromosome 12"/>
</dbReference>
<protein>
    <submittedName>
        <fullName evidence="2">Uncharacterized protein</fullName>
    </submittedName>
</protein>
<gene>
    <name evidence="2" type="primary">PowCR01_120045400</name>
    <name evidence="2" type="ORF">POWCR01_120045400</name>
</gene>
<dbReference type="AlphaFoldDB" id="A0A1C3KVR7"/>
<sequence>MLCKSEKDVLRKILKKGKNDTFPNFTNISEKCGNKILFRNYVTDDKSYLRNDFSSQNGITSLLYVSNRKKPLFHVNLRKCFSSGLSPQSMERTNESGNSISSACGKNSLSILNNPNVLIIFDKNERETIGQKIYRYLDITGFLTRYNNRKEWILDLDPYTRLSTVMLTEYERKLMIFLKFHVYLLFVVCVYLWYHAQVHFTMKPPCPKPYAYGHLDGRKRDFTWHGKLFFVYPKMRCKECRWLDIQCKKECFEKLKQEGHKFFINNGDPLSVPKTVLYPSHFH</sequence>